<keyword evidence="1 6" id="KW-0597">Phosphoprotein</keyword>
<dbReference type="PROSITE" id="PS50110">
    <property type="entry name" value="RESPONSE_REGULATORY"/>
    <property type="match status" value="1"/>
</dbReference>
<dbReference type="GO" id="GO:0006355">
    <property type="term" value="P:regulation of DNA-templated transcription"/>
    <property type="evidence" value="ECO:0007669"/>
    <property type="project" value="InterPro"/>
</dbReference>
<feature type="DNA-binding region" description="OmpR/PhoB-type" evidence="7">
    <location>
        <begin position="124"/>
        <end position="218"/>
    </location>
</feature>
<dbReference type="SUPFAM" id="SSF52172">
    <property type="entry name" value="CheY-like"/>
    <property type="match status" value="1"/>
</dbReference>
<name>A0A370NCU8_9BURK</name>
<evidence type="ECO:0000256" key="5">
    <source>
        <dbReference type="ARBA" id="ARBA00023163"/>
    </source>
</evidence>
<dbReference type="InterPro" id="IPR001867">
    <property type="entry name" value="OmpR/PhoB-type_DNA-bd"/>
</dbReference>
<evidence type="ECO:0000256" key="2">
    <source>
        <dbReference type="ARBA" id="ARBA00023012"/>
    </source>
</evidence>
<keyword evidence="3" id="KW-0805">Transcription regulation</keyword>
<dbReference type="SUPFAM" id="SSF46894">
    <property type="entry name" value="C-terminal effector domain of the bipartite response regulators"/>
    <property type="match status" value="1"/>
</dbReference>
<keyword evidence="4 7" id="KW-0238">DNA-binding</keyword>
<proteinExistence type="predicted"/>
<evidence type="ECO:0000313" key="11">
    <source>
        <dbReference type="Proteomes" id="UP000254875"/>
    </source>
</evidence>
<dbReference type="InterPro" id="IPR036388">
    <property type="entry name" value="WH-like_DNA-bd_sf"/>
</dbReference>
<evidence type="ECO:0000256" key="1">
    <source>
        <dbReference type="ARBA" id="ARBA00022553"/>
    </source>
</evidence>
<dbReference type="InterPro" id="IPR016032">
    <property type="entry name" value="Sig_transdc_resp-reg_C-effctor"/>
</dbReference>
<dbReference type="EMBL" id="QHKS01000004">
    <property type="protein sequence ID" value="RDK03427.1"/>
    <property type="molecule type" value="Genomic_DNA"/>
</dbReference>
<dbReference type="SMART" id="SM00448">
    <property type="entry name" value="REC"/>
    <property type="match status" value="1"/>
</dbReference>
<dbReference type="AlphaFoldDB" id="A0A370NCU8"/>
<dbReference type="OrthoDB" id="9802426at2"/>
<dbReference type="Pfam" id="PF00072">
    <property type="entry name" value="Response_reg"/>
    <property type="match status" value="1"/>
</dbReference>
<keyword evidence="11" id="KW-1185">Reference proteome</keyword>
<dbReference type="GO" id="GO:0032993">
    <property type="term" value="C:protein-DNA complex"/>
    <property type="evidence" value="ECO:0007669"/>
    <property type="project" value="TreeGrafter"/>
</dbReference>
<organism evidence="10 11">
    <name type="scientific">Paraburkholderia lacunae</name>
    <dbReference type="NCBI Taxonomy" id="2211104"/>
    <lineage>
        <taxon>Bacteria</taxon>
        <taxon>Pseudomonadati</taxon>
        <taxon>Pseudomonadota</taxon>
        <taxon>Betaproteobacteria</taxon>
        <taxon>Burkholderiales</taxon>
        <taxon>Burkholderiaceae</taxon>
        <taxon>Paraburkholderia</taxon>
    </lineage>
</organism>
<accession>A0A370NCU8</accession>
<dbReference type="CDD" id="cd00383">
    <property type="entry name" value="trans_reg_C"/>
    <property type="match status" value="1"/>
</dbReference>
<dbReference type="GO" id="GO:0000156">
    <property type="term" value="F:phosphorelay response regulator activity"/>
    <property type="evidence" value="ECO:0007669"/>
    <property type="project" value="TreeGrafter"/>
</dbReference>
<dbReference type="Proteomes" id="UP000254875">
    <property type="component" value="Unassembled WGS sequence"/>
</dbReference>
<dbReference type="PROSITE" id="PS51755">
    <property type="entry name" value="OMPR_PHOB"/>
    <property type="match status" value="1"/>
</dbReference>
<evidence type="ECO:0000256" key="3">
    <source>
        <dbReference type="ARBA" id="ARBA00023015"/>
    </source>
</evidence>
<protein>
    <submittedName>
        <fullName evidence="10">DNA-binding response regulator</fullName>
    </submittedName>
</protein>
<dbReference type="InterPro" id="IPR039420">
    <property type="entry name" value="WalR-like"/>
</dbReference>
<dbReference type="PANTHER" id="PTHR48111:SF67">
    <property type="entry name" value="TRANSCRIPTIONAL REGULATORY PROTEIN TCTD"/>
    <property type="match status" value="1"/>
</dbReference>
<feature type="domain" description="Response regulatory" evidence="8">
    <location>
        <begin position="2"/>
        <end position="116"/>
    </location>
</feature>
<comment type="caution">
    <text evidence="10">The sequence shown here is derived from an EMBL/GenBank/DDBJ whole genome shotgun (WGS) entry which is preliminary data.</text>
</comment>
<dbReference type="Gene3D" id="3.40.50.2300">
    <property type="match status" value="1"/>
</dbReference>
<evidence type="ECO:0000259" key="8">
    <source>
        <dbReference type="PROSITE" id="PS50110"/>
    </source>
</evidence>
<dbReference type="GO" id="GO:0000976">
    <property type="term" value="F:transcription cis-regulatory region binding"/>
    <property type="evidence" value="ECO:0007669"/>
    <property type="project" value="TreeGrafter"/>
</dbReference>
<evidence type="ECO:0000313" key="10">
    <source>
        <dbReference type="EMBL" id="RDK03427.1"/>
    </source>
</evidence>
<dbReference type="CDD" id="cd17624">
    <property type="entry name" value="REC_OmpR_PmrA-like"/>
    <property type="match status" value="1"/>
</dbReference>
<feature type="domain" description="OmpR/PhoB-type" evidence="9">
    <location>
        <begin position="124"/>
        <end position="218"/>
    </location>
</feature>
<dbReference type="PANTHER" id="PTHR48111">
    <property type="entry name" value="REGULATOR OF RPOS"/>
    <property type="match status" value="1"/>
</dbReference>
<feature type="modified residue" description="4-aspartylphosphate" evidence="6">
    <location>
        <position position="51"/>
    </location>
</feature>
<dbReference type="InterPro" id="IPR001789">
    <property type="entry name" value="Sig_transdc_resp-reg_receiver"/>
</dbReference>
<evidence type="ECO:0000259" key="9">
    <source>
        <dbReference type="PROSITE" id="PS51755"/>
    </source>
</evidence>
<dbReference type="FunFam" id="3.40.50.2300:FF:000002">
    <property type="entry name" value="DNA-binding response regulator PhoP"/>
    <property type="match status" value="1"/>
</dbReference>
<dbReference type="SMART" id="SM00862">
    <property type="entry name" value="Trans_reg_C"/>
    <property type="match status" value="1"/>
</dbReference>
<dbReference type="Gene3D" id="6.10.250.690">
    <property type="match status" value="1"/>
</dbReference>
<evidence type="ECO:0000256" key="7">
    <source>
        <dbReference type="PROSITE-ProRule" id="PRU01091"/>
    </source>
</evidence>
<dbReference type="Gene3D" id="1.10.10.10">
    <property type="entry name" value="Winged helix-like DNA-binding domain superfamily/Winged helix DNA-binding domain"/>
    <property type="match status" value="1"/>
</dbReference>
<reference evidence="11" key="1">
    <citation type="submission" date="2018-05" db="EMBL/GenBank/DDBJ databases">
        <authorList>
            <person name="Feng T."/>
        </authorList>
    </citation>
    <scope>NUCLEOTIDE SEQUENCE [LARGE SCALE GENOMIC DNA]</scope>
    <source>
        <strain evidence="11">S27</strain>
    </source>
</reference>
<dbReference type="Pfam" id="PF00486">
    <property type="entry name" value="Trans_reg_C"/>
    <property type="match status" value="1"/>
</dbReference>
<dbReference type="InterPro" id="IPR011006">
    <property type="entry name" value="CheY-like_superfamily"/>
</dbReference>
<sequence>MRVLLVEDDPLIGNGLQHGLRQEGFAVDWVQDGHAVALALRTTPYGLLLLDLGLPNQDGLMVLKELRQRDDTLPVIIITARDTLPDRVAGLDGGADDYLVKPFALEELLARVRAVNRRHAGRAQTALTVGALRLDPVQHRVWLRNDEVLVSPKEFVLLHELMQQPGAVISREQLEERLYGWNEEVESNAVQIHVHNLRKKLGSDAIRNVRGVGYRIGEMA</sequence>
<keyword evidence="5" id="KW-0804">Transcription</keyword>
<evidence type="ECO:0000256" key="6">
    <source>
        <dbReference type="PROSITE-ProRule" id="PRU00169"/>
    </source>
</evidence>
<gene>
    <name evidence="10" type="ORF">DLM46_07830</name>
</gene>
<evidence type="ECO:0000256" key="4">
    <source>
        <dbReference type="ARBA" id="ARBA00023125"/>
    </source>
</evidence>
<dbReference type="GO" id="GO:0005829">
    <property type="term" value="C:cytosol"/>
    <property type="evidence" value="ECO:0007669"/>
    <property type="project" value="TreeGrafter"/>
</dbReference>
<dbReference type="RefSeq" id="WP_115100188.1">
    <property type="nucleotide sequence ID" value="NZ_QHKS01000004.1"/>
</dbReference>
<keyword evidence="2" id="KW-0902">Two-component regulatory system</keyword>